<evidence type="ECO:0000256" key="1">
    <source>
        <dbReference type="SAM" id="MobiDB-lite"/>
    </source>
</evidence>
<dbReference type="PANTHER" id="PTHR47723">
    <property type="entry name" value="OS05G0353850 PROTEIN"/>
    <property type="match status" value="1"/>
</dbReference>
<evidence type="ECO:0000313" key="4">
    <source>
        <dbReference type="Proteomes" id="UP000593572"/>
    </source>
</evidence>
<feature type="compositionally biased region" description="Basic and acidic residues" evidence="1">
    <location>
        <begin position="1"/>
        <end position="13"/>
    </location>
</feature>
<reference evidence="3 4" key="1">
    <citation type="journal article" date="2019" name="Genome Biol. Evol.">
        <title>Insights into the evolution of the New World diploid cottons (Gossypium, subgenus Houzingenia) based on genome sequencing.</title>
        <authorList>
            <person name="Grover C.E."/>
            <person name="Arick M.A. 2nd"/>
            <person name="Thrash A."/>
            <person name="Conover J.L."/>
            <person name="Sanders W.S."/>
            <person name="Peterson D.G."/>
            <person name="Frelichowski J.E."/>
            <person name="Scheffler J.A."/>
            <person name="Scheffler B.E."/>
            <person name="Wendel J.F."/>
        </authorList>
    </citation>
    <scope>NUCLEOTIDE SEQUENCE [LARGE SCALE GENOMIC DNA]</scope>
    <source>
        <strain evidence="3">157</strain>
        <tissue evidence="3">Leaf</tissue>
    </source>
</reference>
<gene>
    <name evidence="3" type="ORF">Golob_025057</name>
</gene>
<name>A0A7J8NIC0_9ROSI</name>
<dbReference type="PANTHER" id="PTHR47723:SF24">
    <property type="entry name" value="RNASE H TYPE-1 DOMAIN-CONTAINING PROTEIN"/>
    <property type="match status" value="1"/>
</dbReference>
<accession>A0A7J8NIC0</accession>
<evidence type="ECO:0000259" key="2">
    <source>
        <dbReference type="Pfam" id="PF13456"/>
    </source>
</evidence>
<keyword evidence="4" id="KW-1185">Reference proteome</keyword>
<dbReference type="InterPro" id="IPR044730">
    <property type="entry name" value="RNase_H-like_dom_plant"/>
</dbReference>
<dbReference type="GO" id="GO:0003676">
    <property type="term" value="F:nucleic acid binding"/>
    <property type="evidence" value="ECO:0007669"/>
    <property type="project" value="InterPro"/>
</dbReference>
<feature type="compositionally biased region" description="Basic and acidic residues" evidence="1">
    <location>
        <begin position="21"/>
        <end position="33"/>
    </location>
</feature>
<organism evidence="3 4">
    <name type="scientific">Gossypium lobatum</name>
    <dbReference type="NCBI Taxonomy" id="34289"/>
    <lineage>
        <taxon>Eukaryota</taxon>
        <taxon>Viridiplantae</taxon>
        <taxon>Streptophyta</taxon>
        <taxon>Embryophyta</taxon>
        <taxon>Tracheophyta</taxon>
        <taxon>Spermatophyta</taxon>
        <taxon>Magnoliopsida</taxon>
        <taxon>eudicotyledons</taxon>
        <taxon>Gunneridae</taxon>
        <taxon>Pentapetalae</taxon>
        <taxon>rosids</taxon>
        <taxon>malvids</taxon>
        <taxon>Malvales</taxon>
        <taxon>Malvaceae</taxon>
        <taxon>Malvoideae</taxon>
        <taxon>Gossypium</taxon>
    </lineage>
</organism>
<dbReference type="InterPro" id="IPR002156">
    <property type="entry name" value="RNaseH_domain"/>
</dbReference>
<dbReference type="CDD" id="cd06222">
    <property type="entry name" value="RNase_H_like"/>
    <property type="match status" value="1"/>
</dbReference>
<comment type="caution">
    <text evidence="3">The sequence shown here is derived from an EMBL/GenBank/DDBJ whole genome shotgun (WGS) entry which is preliminary data.</text>
</comment>
<evidence type="ECO:0000313" key="3">
    <source>
        <dbReference type="EMBL" id="MBA0576731.1"/>
    </source>
</evidence>
<protein>
    <recommendedName>
        <fullName evidence="2">RNase H type-1 domain-containing protein</fullName>
    </recommendedName>
</protein>
<dbReference type="AlphaFoldDB" id="A0A7J8NIC0"/>
<dbReference type="Pfam" id="PF13456">
    <property type="entry name" value="RVT_3"/>
    <property type="match status" value="1"/>
</dbReference>
<sequence length="156" mass="17227">MEGSNNKERTFKDGDEEEEEEARKGRKKEETERTTTTTKTVGMDPMAKLVINETVTQGEVAQNPNDVLAFSRSVNTSGFLSSCGNKASIGGVIRDCGGDWVVGFTMDVSATPIIQVEAKALYEGMRFAWDEGFELESDNGLLVELIRDCYGERNEL</sequence>
<feature type="domain" description="RNase H type-1" evidence="2">
    <location>
        <begin position="78"/>
        <end position="147"/>
    </location>
</feature>
<dbReference type="InterPro" id="IPR053151">
    <property type="entry name" value="RNase_H-like"/>
</dbReference>
<dbReference type="Proteomes" id="UP000593572">
    <property type="component" value="Unassembled WGS sequence"/>
</dbReference>
<dbReference type="GO" id="GO:0004523">
    <property type="term" value="F:RNA-DNA hybrid ribonuclease activity"/>
    <property type="evidence" value="ECO:0007669"/>
    <property type="project" value="InterPro"/>
</dbReference>
<feature type="region of interest" description="Disordered" evidence="1">
    <location>
        <begin position="1"/>
        <end position="42"/>
    </location>
</feature>
<proteinExistence type="predicted"/>
<dbReference type="EMBL" id="JABEZX010351015">
    <property type="protein sequence ID" value="MBA0576731.1"/>
    <property type="molecule type" value="Genomic_DNA"/>
</dbReference>